<dbReference type="Proteomes" id="UP001181355">
    <property type="component" value="Chromosome"/>
</dbReference>
<proteinExistence type="predicted"/>
<dbReference type="EC" id="3.4.-.-" evidence="2"/>
<keyword evidence="1" id="KW-0812">Transmembrane</keyword>
<evidence type="ECO:0000313" key="3">
    <source>
        <dbReference type="Proteomes" id="UP001181355"/>
    </source>
</evidence>
<name>A0ABY9RGY7_9BURK</name>
<keyword evidence="2" id="KW-0645">Protease</keyword>
<reference evidence="2" key="1">
    <citation type="submission" date="2023-09" db="EMBL/GenBank/DDBJ databases">
        <title>Undibacterium sp. 20NA77.5 isolated from freshwater.</title>
        <authorList>
            <person name="Le V."/>
            <person name="Ko S.-R."/>
            <person name="Ahn C.-Y."/>
            <person name="Oh H.-M."/>
        </authorList>
    </citation>
    <scope>NUCLEOTIDE SEQUENCE</scope>
    <source>
        <strain evidence="2">20NA77.5</strain>
    </source>
</reference>
<feature type="transmembrane region" description="Helical" evidence="1">
    <location>
        <begin position="198"/>
        <end position="217"/>
    </location>
</feature>
<organism evidence="2 3">
    <name type="scientific">Undibacterium cyanobacteriorum</name>
    <dbReference type="NCBI Taxonomy" id="3073561"/>
    <lineage>
        <taxon>Bacteria</taxon>
        <taxon>Pseudomonadati</taxon>
        <taxon>Pseudomonadota</taxon>
        <taxon>Betaproteobacteria</taxon>
        <taxon>Burkholderiales</taxon>
        <taxon>Oxalobacteraceae</taxon>
        <taxon>Undibacterium</taxon>
    </lineage>
</organism>
<dbReference type="GO" id="GO:0006508">
    <property type="term" value="P:proteolysis"/>
    <property type="evidence" value="ECO:0007669"/>
    <property type="project" value="UniProtKB-KW"/>
</dbReference>
<evidence type="ECO:0000313" key="2">
    <source>
        <dbReference type="EMBL" id="WMW80497.1"/>
    </source>
</evidence>
<accession>A0ABY9RGY7</accession>
<feature type="transmembrane region" description="Helical" evidence="1">
    <location>
        <begin position="170"/>
        <end position="192"/>
    </location>
</feature>
<dbReference type="GO" id="GO:0008233">
    <property type="term" value="F:peptidase activity"/>
    <property type="evidence" value="ECO:0007669"/>
    <property type="project" value="UniProtKB-KW"/>
</dbReference>
<evidence type="ECO:0000256" key="1">
    <source>
        <dbReference type="SAM" id="Phobius"/>
    </source>
</evidence>
<keyword evidence="3" id="KW-1185">Reference proteome</keyword>
<keyword evidence="1" id="KW-1133">Transmembrane helix</keyword>
<dbReference type="RefSeq" id="WP_309481990.1">
    <property type="nucleotide sequence ID" value="NZ_CP133720.1"/>
</dbReference>
<dbReference type="EMBL" id="CP133720">
    <property type="protein sequence ID" value="WMW80497.1"/>
    <property type="molecule type" value="Genomic_DNA"/>
</dbReference>
<keyword evidence="1" id="KW-0472">Membrane</keyword>
<gene>
    <name evidence="2" type="ORF">RF679_17935</name>
</gene>
<keyword evidence="2" id="KW-0378">Hydrolase</keyword>
<sequence length="245" mass="27947">MSEISGQVETSLSLREYVRQEFVALKSFVLNPRRGRPQNISRRGYWKRLLFLFVLDLSAGFSLLFFFHQFSSFDDLEYGPDLSKLGVAIFAVFIGPPIEECIFRLGLRNFRYSLLIGPAIVAAFLGSWEVLLALVLVLSLEAAYLQFKLSRSAQQNLGFRFHIRRQFIQSYKWVFWLWAIAFSLVHITNYEINKPSDWVVIFAVLPQLFGGIILGYVRLRMNTGAAIVLHMAANASALAILMALP</sequence>
<feature type="transmembrane region" description="Helical" evidence="1">
    <location>
        <begin position="224"/>
        <end position="244"/>
    </location>
</feature>
<feature type="transmembrane region" description="Helical" evidence="1">
    <location>
        <begin position="49"/>
        <end position="70"/>
    </location>
</feature>
<protein>
    <submittedName>
        <fullName evidence="2">CPBP family glutamic-type intramembrane protease</fullName>
        <ecNumber evidence="2">3.4.-.-</ecNumber>
    </submittedName>
</protein>